<keyword evidence="4" id="KW-1185">Reference proteome</keyword>
<proteinExistence type="inferred from homology"/>
<accession>A0A1N6GR93</accession>
<keyword evidence="1" id="KW-0472">Membrane</keyword>
<sequence length="1121" mass="124170">MDFYRFSKHTILVIMRGSVIGFAFLLFSLQMAFSRSAEGQTVLDKKVSLQVRNESLETALKLLGERADVAFIYSTHASLSQPVNLKVTDQKLSDLLNQLLLPARLNWELVGRSVVIRSAVAPAPVVTAVKRIDLEITGFVKDGLGNALPGVTVRVKAKSGGTITDEKGVYRISADPKDSLEFSYIGFKVQTIAVRNRDEINVIMEALEGGLNEVVVIGFGQQKKISLVGAQSSVKPSELQIPASNLSTVLGGRLSGVISVQRNGEIGAGADVWIRGVSTFDNALSKPLILVDGVPRDMGSLDPEDIASFTVLKDASATAVYGVRGANGVILITTKTGKIGKPVVRLRYNEGITQLTKIPDFADGVTYMKASNEALTTRGGAPMYTDEMIEMTRNQTDPELYPDVNWFKELFDKYGRSRRVNLNINGGAEKASYYVGAGYFDEVGMYKKDALNTYNNEIAMKRYNVTTNITLQPTRTTNVKLGLQGWLANVNYPGSNAADIFAKAYFVTPIMYPTMYKDGKIPDIPAGANVQNPWALLAHSGYANQWRNQLYSNLQVRQDLDFLVKGLSINAMFAFDAYNYTSQRRTKKPSTYRATGRDADGKLIYQEVLRGDDFLGYSNARQGNRSLYNEASLNYVNEFGKHSIGAMLIYNQSDKIDTQTEDLILSLPTRFRGVSGRATYGYNSKYFLELNFGYNGSENFTPKNRYGFFPSGGLGWLLSEEKFFEPLKQIVQVAKVRFSHGIVGSSNITGRRFAYIATVETIPASGNAYTFGKNMNNNYIGRELGEYASDVTWETSQKTNLGFDLQILQGINIQADLFKERREGIFLRKESVPAYAGLRRVPFGNVGIIENKGIDGSVTWSGKIGKDIKFQLLGNFTFTRNKVIENDEPARRYPWLEERGLKVQQKFGYIALGIFESDHEVANSPRQTGDTRRGDIKYKDLNADGVIDANDKTAIGYGPIPEIVYGVGLTLSYKNFTLSGLFQGIGNVDIYLTGQGMIPFQQGMASGNLFSNIGDRWTEENPNPKAFYPRLAPGTVNDNYAESTWWLQNGRYIRLRNAQLAYSMPKAFLNRAKVKSASVFVEGVNILTFSPFKLWDVELGNGSGAAFPLIKTFSAGIDFTF</sequence>
<dbReference type="NCBIfam" id="TIGR04057">
    <property type="entry name" value="SusC_RagA_signa"/>
    <property type="match status" value="1"/>
</dbReference>
<dbReference type="GO" id="GO:0009279">
    <property type="term" value="C:cell outer membrane"/>
    <property type="evidence" value="ECO:0007669"/>
    <property type="project" value="UniProtKB-SubCell"/>
</dbReference>
<dbReference type="InterPro" id="IPR012910">
    <property type="entry name" value="Plug_dom"/>
</dbReference>
<evidence type="ECO:0000313" key="3">
    <source>
        <dbReference type="EMBL" id="SIO10076.1"/>
    </source>
</evidence>
<protein>
    <submittedName>
        <fullName evidence="3">TonB-linked outer membrane protein, SusC/RagA family</fullName>
    </submittedName>
</protein>
<reference evidence="3 4" key="1">
    <citation type="submission" date="2016-11" db="EMBL/GenBank/DDBJ databases">
        <authorList>
            <person name="Jaros S."/>
            <person name="Januszkiewicz K."/>
            <person name="Wedrychowicz H."/>
        </authorList>
    </citation>
    <scope>NUCLEOTIDE SEQUENCE [LARGE SCALE GENOMIC DNA]</scope>
    <source>
        <strain evidence="3 4">DSM 24787</strain>
    </source>
</reference>
<dbReference type="InterPro" id="IPR039426">
    <property type="entry name" value="TonB-dep_rcpt-like"/>
</dbReference>
<dbReference type="EMBL" id="FSRA01000001">
    <property type="protein sequence ID" value="SIO10076.1"/>
    <property type="molecule type" value="Genomic_DNA"/>
</dbReference>
<dbReference type="SUPFAM" id="SSF56935">
    <property type="entry name" value="Porins"/>
    <property type="match status" value="1"/>
</dbReference>
<evidence type="ECO:0000256" key="1">
    <source>
        <dbReference type="PROSITE-ProRule" id="PRU01360"/>
    </source>
</evidence>
<dbReference type="Proteomes" id="UP000185003">
    <property type="component" value="Unassembled WGS sequence"/>
</dbReference>
<name>A0A1N6GR93_9BACT</name>
<dbReference type="InterPro" id="IPR023997">
    <property type="entry name" value="TonB-dep_OMP_SusC/RagA_CS"/>
</dbReference>
<dbReference type="Gene3D" id="2.60.40.1120">
    <property type="entry name" value="Carboxypeptidase-like, regulatory domain"/>
    <property type="match status" value="1"/>
</dbReference>
<dbReference type="PROSITE" id="PS52016">
    <property type="entry name" value="TONB_DEPENDENT_REC_3"/>
    <property type="match status" value="1"/>
</dbReference>
<keyword evidence="1" id="KW-0998">Cell outer membrane</keyword>
<dbReference type="AlphaFoldDB" id="A0A1N6GR93"/>
<dbReference type="InterPro" id="IPR008969">
    <property type="entry name" value="CarboxyPept-like_regulatory"/>
</dbReference>
<dbReference type="NCBIfam" id="TIGR04056">
    <property type="entry name" value="OMP_RagA_SusC"/>
    <property type="match status" value="1"/>
</dbReference>
<keyword evidence="1" id="KW-1134">Transmembrane beta strand</keyword>
<dbReference type="Pfam" id="PF07715">
    <property type="entry name" value="Plug"/>
    <property type="match status" value="1"/>
</dbReference>
<dbReference type="InterPro" id="IPR023996">
    <property type="entry name" value="TonB-dep_OMP_SusC/RagA"/>
</dbReference>
<keyword evidence="1" id="KW-0813">Transport</keyword>
<evidence type="ECO:0000259" key="2">
    <source>
        <dbReference type="Pfam" id="PF07715"/>
    </source>
</evidence>
<dbReference type="InterPro" id="IPR037066">
    <property type="entry name" value="Plug_dom_sf"/>
</dbReference>
<gene>
    <name evidence="3" type="ORF">SAMN04488055_2926</name>
</gene>
<organism evidence="3 4">
    <name type="scientific">Chitinophaga niabensis</name>
    <dbReference type="NCBI Taxonomy" id="536979"/>
    <lineage>
        <taxon>Bacteria</taxon>
        <taxon>Pseudomonadati</taxon>
        <taxon>Bacteroidota</taxon>
        <taxon>Chitinophagia</taxon>
        <taxon>Chitinophagales</taxon>
        <taxon>Chitinophagaceae</taxon>
        <taxon>Chitinophaga</taxon>
    </lineage>
</organism>
<dbReference type="Pfam" id="PF13715">
    <property type="entry name" value="CarbopepD_reg_2"/>
    <property type="match status" value="1"/>
</dbReference>
<dbReference type="STRING" id="536979.SAMN04488055_2926"/>
<dbReference type="OrthoDB" id="601197at2"/>
<dbReference type="FunFam" id="2.170.130.10:FF:000003">
    <property type="entry name" value="SusC/RagA family TonB-linked outer membrane protein"/>
    <property type="match status" value="1"/>
</dbReference>
<keyword evidence="1" id="KW-0812">Transmembrane</keyword>
<feature type="domain" description="TonB-dependent receptor plug" evidence="2">
    <location>
        <begin position="229"/>
        <end position="329"/>
    </location>
</feature>
<dbReference type="Gene3D" id="2.170.130.10">
    <property type="entry name" value="TonB-dependent receptor, plug domain"/>
    <property type="match status" value="1"/>
</dbReference>
<comment type="similarity">
    <text evidence="1">Belongs to the TonB-dependent receptor family.</text>
</comment>
<evidence type="ECO:0000313" key="4">
    <source>
        <dbReference type="Proteomes" id="UP000185003"/>
    </source>
</evidence>
<comment type="subcellular location">
    <subcellularLocation>
        <location evidence="1">Cell outer membrane</location>
        <topology evidence="1">Multi-pass membrane protein</topology>
    </subcellularLocation>
</comment>
<dbReference type="SUPFAM" id="SSF49464">
    <property type="entry name" value="Carboxypeptidase regulatory domain-like"/>
    <property type="match status" value="1"/>
</dbReference>